<feature type="compositionally biased region" description="Low complexity" evidence="1">
    <location>
        <begin position="189"/>
        <end position="203"/>
    </location>
</feature>
<protein>
    <recommendedName>
        <fullName evidence="4">Proteophosphoglycan 5</fullName>
    </recommendedName>
</protein>
<reference evidence="2 3" key="1">
    <citation type="journal article" date="2024" name="J Genomics">
        <title>Draft genome sequencing and assembly of Favolaschia claudopus CIRM-BRFM 2984 isolated from oak limbs.</title>
        <authorList>
            <person name="Navarro D."/>
            <person name="Drula E."/>
            <person name="Chaduli D."/>
            <person name="Cazenave R."/>
            <person name="Ahrendt S."/>
            <person name="Wang J."/>
            <person name="Lipzen A."/>
            <person name="Daum C."/>
            <person name="Barry K."/>
            <person name="Grigoriev I.V."/>
            <person name="Favel A."/>
            <person name="Rosso M.N."/>
            <person name="Martin F."/>
        </authorList>
    </citation>
    <scope>NUCLEOTIDE SEQUENCE [LARGE SCALE GENOMIC DNA]</scope>
    <source>
        <strain evidence="2 3">CIRM-BRFM 2984</strain>
    </source>
</reference>
<evidence type="ECO:0000313" key="2">
    <source>
        <dbReference type="EMBL" id="KAK7040057.1"/>
    </source>
</evidence>
<organism evidence="2 3">
    <name type="scientific">Favolaschia claudopus</name>
    <dbReference type="NCBI Taxonomy" id="2862362"/>
    <lineage>
        <taxon>Eukaryota</taxon>
        <taxon>Fungi</taxon>
        <taxon>Dikarya</taxon>
        <taxon>Basidiomycota</taxon>
        <taxon>Agaricomycotina</taxon>
        <taxon>Agaricomycetes</taxon>
        <taxon>Agaricomycetidae</taxon>
        <taxon>Agaricales</taxon>
        <taxon>Marasmiineae</taxon>
        <taxon>Mycenaceae</taxon>
        <taxon>Favolaschia</taxon>
    </lineage>
</organism>
<evidence type="ECO:0000256" key="1">
    <source>
        <dbReference type="SAM" id="MobiDB-lite"/>
    </source>
</evidence>
<feature type="compositionally biased region" description="Low complexity" evidence="1">
    <location>
        <begin position="59"/>
        <end position="70"/>
    </location>
</feature>
<feature type="region of interest" description="Disordered" evidence="1">
    <location>
        <begin position="160"/>
        <end position="206"/>
    </location>
</feature>
<dbReference type="Proteomes" id="UP001362999">
    <property type="component" value="Unassembled WGS sequence"/>
</dbReference>
<accession>A0AAW0CN18</accession>
<feature type="region of interest" description="Disordered" evidence="1">
    <location>
        <begin position="226"/>
        <end position="247"/>
    </location>
</feature>
<sequence>MSSMPSPTLPPAQRLRLMRSTRKLGALLGETPRVQLSAASPPPSAFSSGKQLLRRRSSTRPLSLSLSPTRAQDEPPDMQPMLLVHLPPLTSPRPRRSSSSSSASATPTQTPLSPSFSVSLNSPVTPTFGADSAEENAGTKRRRLAKLTRILGENVPPELVVSSASTHPQSRGGAGKARRRASTLGLGISSTSPRSRASTLSSPPSSPLYIDGDDDEEHRHLLNAHPRLSLTPPPVATHREGKGWSGEWSYARNGGISSADATKEDMRIEDVRRQLRGLKVA</sequence>
<gene>
    <name evidence="2" type="ORF">R3P38DRAFT_2902971</name>
</gene>
<evidence type="ECO:0000313" key="3">
    <source>
        <dbReference type="Proteomes" id="UP001362999"/>
    </source>
</evidence>
<evidence type="ECO:0008006" key="4">
    <source>
        <dbReference type="Google" id="ProtNLM"/>
    </source>
</evidence>
<name>A0AAW0CN18_9AGAR</name>
<proteinExistence type="predicted"/>
<comment type="caution">
    <text evidence="2">The sequence shown here is derived from an EMBL/GenBank/DDBJ whole genome shotgun (WGS) entry which is preliminary data.</text>
</comment>
<keyword evidence="3" id="KW-1185">Reference proteome</keyword>
<dbReference type="EMBL" id="JAWWNJ010000016">
    <property type="protein sequence ID" value="KAK7040057.1"/>
    <property type="molecule type" value="Genomic_DNA"/>
</dbReference>
<dbReference type="AlphaFoldDB" id="A0AAW0CN18"/>
<feature type="region of interest" description="Disordered" evidence="1">
    <location>
        <begin position="22"/>
        <end position="120"/>
    </location>
</feature>
<feature type="compositionally biased region" description="Low complexity" evidence="1">
    <location>
        <begin position="97"/>
        <end position="115"/>
    </location>
</feature>